<dbReference type="AlphaFoldDB" id="A0A2P2NT62"/>
<evidence type="ECO:0000313" key="1">
    <source>
        <dbReference type="EMBL" id="MBX45645.1"/>
    </source>
</evidence>
<protein>
    <submittedName>
        <fullName evidence="1">Uncharacterized protein</fullName>
    </submittedName>
</protein>
<organism evidence="1">
    <name type="scientific">Rhizophora mucronata</name>
    <name type="common">Asiatic mangrove</name>
    <dbReference type="NCBI Taxonomy" id="61149"/>
    <lineage>
        <taxon>Eukaryota</taxon>
        <taxon>Viridiplantae</taxon>
        <taxon>Streptophyta</taxon>
        <taxon>Embryophyta</taxon>
        <taxon>Tracheophyta</taxon>
        <taxon>Spermatophyta</taxon>
        <taxon>Magnoliopsida</taxon>
        <taxon>eudicotyledons</taxon>
        <taxon>Gunneridae</taxon>
        <taxon>Pentapetalae</taxon>
        <taxon>rosids</taxon>
        <taxon>fabids</taxon>
        <taxon>Malpighiales</taxon>
        <taxon>Rhizophoraceae</taxon>
        <taxon>Rhizophora</taxon>
    </lineage>
</organism>
<sequence length="41" mass="4718">MICHNPDFFFQMAPLLVMHEHSLPETISWLGRLVWGPGPLV</sequence>
<proteinExistence type="predicted"/>
<reference evidence="1" key="1">
    <citation type="submission" date="2018-02" db="EMBL/GenBank/DDBJ databases">
        <title>Rhizophora mucronata_Transcriptome.</title>
        <authorList>
            <person name="Meera S.P."/>
            <person name="Sreeshan A."/>
            <person name="Augustine A."/>
        </authorList>
    </citation>
    <scope>NUCLEOTIDE SEQUENCE</scope>
    <source>
        <tissue evidence="1">Leaf</tissue>
    </source>
</reference>
<name>A0A2P2NT62_RHIMU</name>
<dbReference type="EMBL" id="GGEC01065161">
    <property type="protein sequence ID" value="MBX45645.1"/>
    <property type="molecule type" value="Transcribed_RNA"/>
</dbReference>
<accession>A0A2P2NT62</accession>